<proteinExistence type="inferred from homology"/>
<keyword evidence="7" id="KW-1185">Reference proteome</keyword>
<accession>A0A0T5X8T1</accession>
<keyword evidence="2" id="KW-0813">Transport</keyword>
<evidence type="ECO:0000313" key="7">
    <source>
        <dbReference type="Proteomes" id="UP000005273"/>
    </source>
</evidence>
<sequence length="309" mass="34444">MGVMWMSEIKSINAISPVVEVKNLWKVFSKGQRLKGKKTLNIDVHDEVTISQMEKDGKVVVAVRDVSFEIYPGEIFIVMGLSGSGKSTLIRCLMRLIEVTAGTIKINDLDITSLSKKELVKHRRYQAAMVFQHYGLLPHKTVLDNVAFGLKLRGEPEEERYRKANAAIARVGLKGWENYYPAALSGGMQQRVGIARALVMDAPVLLMDEPFSGLDPLISRQLQDELLRLQEEMKKSIMFVTHDLSEALRLGDRMAIMRRGSIVQIGTPDEIVSNPADDYVAAFVADERRTLEKTKLSLGNKLASTPASS</sequence>
<dbReference type="EMBL" id="ACJX03000001">
    <property type="protein sequence ID" value="KRT34829.1"/>
    <property type="molecule type" value="Genomic_DNA"/>
</dbReference>
<dbReference type="InterPro" id="IPR003593">
    <property type="entry name" value="AAA+_ATPase"/>
</dbReference>
<dbReference type="GO" id="GO:0005524">
    <property type="term" value="F:ATP binding"/>
    <property type="evidence" value="ECO:0007669"/>
    <property type="project" value="UniProtKB-KW"/>
</dbReference>
<dbReference type="InterPro" id="IPR027417">
    <property type="entry name" value="P-loop_NTPase"/>
</dbReference>
<evidence type="ECO:0000256" key="3">
    <source>
        <dbReference type="ARBA" id="ARBA00022741"/>
    </source>
</evidence>
<evidence type="ECO:0000256" key="4">
    <source>
        <dbReference type="ARBA" id="ARBA00022840"/>
    </source>
</evidence>
<dbReference type="SMART" id="SM00382">
    <property type="entry name" value="AAA"/>
    <property type="match status" value="1"/>
</dbReference>
<dbReference type="InterPro" id="IPR003439">
    <property type="entry name" value="ABC_transporter-like_ATP-bd"/>
</dbReference>
<keyword evidence="3" id="KW-0547">Nucleotide-binding</keyword>
<evidence type="ECO:0000313" key="6">
    <source>
        <dbReference type="EMBL" id="KRT34829.1"/>
    </source>
</evidence>
<dbReference type="STRING" id="592015.HMPREF1705_04076"/>
<dbReference type="InterPro" id="IPR017871">
    <property type="entry name" value="ABC_transporter-like_CS"/>
</dbReference>
<dbReference type="GO" id="GO:0006970">
    <property type="term" value="P:response to osmotic stress"/>
    <property type="evidence" value="ECO:0007669"/>
    <property type="project" value="UniProtKB-ARBA"/>
</dbReference>
<evidence type="ECO:0000256" key="2">
    <source>
        <dbReference type="ARBA" id="ARBA00022448"/>
    </source>
</evidence>
<organism evidence="6 7">
    <name type="scientific">Acetomicrobium hydrogeniformans ATCC BAA-1850</name>
    <dbReference type="NCBI Taxonomy" id="592015"/>
    <lineage>
        <taxon>Bacteria</taxon>
        <taxon>Thermotogati</taxon>
        <taxon>Synergistota</taxon>
        <taxon>Synergistia</taxon>
        <taxon>Synergistales</taxon>
        <taxon>Acetomicrobiaceae</taxon>
        <taxon>Acetomicrobium</taxon>
    </lineage>
</organism>
<dbReference type="PROSITE" id="PS50893">
    <property type="entry name" value="ABC_TRANSPORTER_2"/>
    <property type="match status" value="1"/>
</dbReference>
<dbReference type="SUPFAM" id="SSF52540">
    <property type="entry name" value="P-loop containing nucleoside triphosphate hydrolases"/>
    <property type="match status" value="1"/>
</dbReference>
<dbReference type="PANTHER" id="PTHR43869:SF1">
    <property type="entry name" value="GLYCINE BETAINE_PROLINE BETAINE TRANSPORT SYSTEM ATP-BINDING PROTEIN PROV"/>
    <property type="match status" value="1"/>
</dbReference>
<dbReference type="InterPro" id="IPR051921">
    <property type="entry name" value="ABC_osmolyte_uptake_ATP-bind"/>
</dbReference>
<dbReference type="AlphaFoldDB" id="A0A0T5X8T1"/>
<evidence type="ECO:0000256" key="1">
    <source>
        <dbReference type="ARBA" id="ARBA00005417"/>
    </source>
</evidence>
<dbReference type="Proteomes" id="UP000005273">
    <property type="component" value="Unassembled WGS sequence"/>
</dbReference>
<gene>
    <name evidence="6" type="ORF">HMPREF1705_04076</name>
</gene>
<dbReference type="Gene3D" id="3.40.50.300">
    <property type="entry name" value="P-loop containing nucleotide triphosphate hydrolases"/>
    <property type="match status" value="1"/>
</dbReference>
<dbReference type="FunFam" id="3.40.50.300:FF:000201">
    <property type="entry name" value="Glycine betaine/L-proline ABC transporter ATP-binding protein"/>
    <property type="match status" value="1"/>
</dbReference>
<dbReference type="Pfam" id="PF00005">
    <property type="entry name" value="ABC_tran"/>
    <property type="match status" value="1"/>
</dbReference>
<keyword evidence="4 6" id="KW-0067">ATP-binding</keyword>
<dbReference type="PANTHER" id="PTHR43869">
    <property type="entry name" value="GLYCINE BETAINE/PROLINE BETAINE TRANSPORT SYSTEM ATP-BINDING PROTEIN PROV"/>
    <property type="match status" value="1"/>
</dbReference>
<name>A0A0T5X8T1_9BACT</name>
<evidence type="ECO:0000259" key="5">
    <source>
        <dbReference type="PROSITE" id="PS50893"/>
    </source>
</evidence>
<comment type="similarity">
    <text evidence="1">Belongs to the ABC transporter superfamily.</text>
</comment>
<feature type="domain" description="ABC transporter" evidence="5">
    <location>
        <begin position="48"/>
        <end position="284"/>
    </location>
</feature>
<dbReference type="PROSITE" id="PS00211">
    <property type="entry name" value="ABC_TRANSPORTER_1"/>
    <property type="match status" value="1"/>
</dbReference>
<dbReference type="eggNOG" id="COG4175">
    <property type="taxonomic scope" value="Bacteria"/>
</dbReference>
<dbReference type="GO" id="GO:0016887">
    <property type="term" value="F:ATP hydrolysis activity"/>
    <property type="evidence" value="ECO:0007669"/>
    <property type="project" value="InterPro"/>
</dbReference>
<reference evidence="7" key="1">
    <citation type="submission" date="2012-09" db="EMBL/GenBank/DDBJ databases">
        <authorList>
            <person name="Weinstock G."/>
            <person name="Sodergren E."/>
            <person name="Clifton S."/>
            <person name="Fulton L."/>
            <person name="Fulton B."/>
            <person name="Courtney L."/>
            <person name="Fronick C."/>
            <person name="Harrison M."/>
            <person name="Strong C."/>
            <person name="Farmer C."/>
            <person name="Delehaunty K."/>
            <person name="Markovic C."/>
            <person name="Hall O."/>
            <person name="Minx P."/>
            <person name="Tomlinson C."/>
            <person name="Mitreva M."/>
            <person name="Nelson J."/>
            <person name="Hou S."/>
            <person name="Wollam A."/>
            <person name="Pepin K.H."/>
            <person name="Johnson M."/>
            <person name="Bhonagiri V."/>
            <person name="Nash W.E."/>
            <person name="Suruliraj S."/>
            <person name="Warren W."/>
            <person name="Chinwalla A."/>
            <person name="Mardis E.R."/>
            <person name="Wilson R.K."/>
        </authorList>
    </citation>
    <scope>NUCLEOTIDE SEQUENCE [LARGE SCALE GENOMIC DNA]</scope>
    <source>
        <strain evidence="7">OS1</strain>
    </source>
</reference>
<comment type="caution">
    <text evidence="6">The sequence shown here is derived from an EMBL/GenBank/DDBJ whole genome shotgun (WGS) entry which is preliminary data.</text>
</comment>
<protein>
    <submittedName>
        <fullName evidence="6">Putative glycine betaine/L-proline transport ATP-binding protein proV</fullName>
    </submittedName>
</protein>